<evidence type="ECO:0000256" key="1">
    <source>
        <dbReference type="SAM" id="Coils"/>
    </source>
</evidence>
<keyword evidence="1" id="KW-0175">Coiled coil</keyword>
<evidence type="ECO:0000256" key="3">
    <source>
        <dbReference type="SAM" id="SignalP"/>
    </source>
</evidence>
<feature type="region of interest" description="Disordered" evidence="2">
    <location>
        <begin position="149"/>
        <end position="183"/>
    </location>
</feature>
<feature type="region of interest" description="Disordered" evidence="2">
    <location>
        <begin position="290"/>
        <end position="389"/>
    </location>
</feature>
<keyword evidence="3" id="KW-0732">Signal</keyword>
<evidence type="ECO:0000256" key="2">
    <source>
        <dbReference type="SAM" id="MobiDB-lite"/>
    </source>
</evidence>
<feature type="chain" id="PRO_5022868927" evidence="3">
    <location>
        <begin position="24"/>
        <end position="389"/>
    </location>
</feature>
<name>A0A5B7DGT1_PORTR</name>
<organism evidence="4 5">
    <name type="scientific">Portunus trituberculatus</name>
    <name type="common">Swimming crab</name>
    <name type="synonym">Neptunus trituberculatus</name>
    <dbReference type="NCBI Taxonomy" id="210409"/>
    <lineage>
        <taxon>Eukaryota</taxon>
        <taxon>Metazoa</taxon>
        <taxon>Ecdysozoa</taxon>
        <taxon>Arthropoda</taxon>
        <taxon>Crustacea</taxon>
        <taxon>Multicrustacea</taxon>
        <taxon>Malacostraca</taxon>
        <taxon>Eumalacostraca</taxon>
        <taxon>Eucarida</taxon>
        <taxon>Decapoda</taxon>
        <taxon>Pleocyemata</taxon>
        <taxon>Brachyura</taxon>
        <taxon>Eubrachyura</taxon>
        <taxon>Portunoidea</taxon>
        <taxon>Portunidae</taxon>
        <taxon>Portuninae</taxon>
        <taxon>Portunus</taxon>
    </lineage>
</organism>
<dbReference type="AlphaFoldDB" id="A0A5B7DGT1"/>
<sequence length="389" mass="43123">MLIKVLCAVVSVWLLAGAAAGEADSPAGVALVQVDAKRINAVQMHAQPYDGQDLMEIEERGNAQSRHSLRHSHSSRHSHRLPSMRVKPPRRLSRSRCHRDKERAAAPSRRSPHHLLVAVEKPPKSQSLSPCEKCSKKNRKCHEQKCRPLEKERRHQKTIKIKKPKGKSLDKQEKLTRQTREQQNQTKLLKELQHLKNKVRKLQRKLRKKQKSVGKEGKPVKEVIIREKEESEMTKKVEPVILPLMERLVSLTKQQRTPAIVETSCCSLNTQTAPKDSSPACESCEHAASTDCCATGRPSTCSSDMKNSSSKNPGSKSSPTDNPSSESSSPAIMPSQSSSSDTFSEFFSRGNSSINSPSTDSPSTNSISTNDSPDVCAIRDDSTTNSLIE</sequence>
<proteinExistence type="predicted"/>
<feature type="coiled-coil region" evidence="1">
    <location>
        <begin position="185"/>
        <end position="212"/>
    </location>
</feature>
<dbReference type="Proteomes" id="UP000324222">
    <property type="component" value="Unassembled WGS sequence"/>
</dbReference>
<reference evidence="4 5" key="1">
    <citation type="submission" date="2019-05" db="EMBL/GenBank/DDBJ databases">
        <title>Another draft genome of Portunus trituberculatus and its Hox gene families provides insights of decapod evolution.</title>
        <authorList>
            <person name="Jeong J.-H."/>
            <person name="Song I."/>
            <person name="Kim S."/>
            <person name="Choi T."/>
            <person name="Kim D."/>
            <person name="Ryu S."/>
            <person name="Kim W."/>
        </authorList>
    </citation>
    <scope>NUCLEOTIDE SEQUENCE [LARGE SCALE GENOMIC DNA]</scope>
    <source>
        <tissue evidence="4">Muscle</tissue>
    </source>
</reference>
<feature type="compositionally biased region" description="Basic residues" evidence="2">
    <location>
        <begin position="67"/>
        <end position="98"/>
    </location>
</feature>
<accession>A0A5B7DGT1</accession>
<feature type="signal peptide" evidence="3">
    <location>
        <begin position="1"/>
        <end position="23"/>
    </location>
</feature>
<keyword evidence="5" id="KW-1185">Reference proteome</keyword>
<feature type="compositionally biased region" description="Low complexity" evidence="2">
    <location>
        <begin position="306"/>
        <end position="374"/>
    </location>
</feature>
<feature type="compositionally biased region" description="Basic residues" evidence="2">
    <location>
        <begin position="154"/>
        <end position="166"/>
    </location>
</feature>
<protein>
    <submittedName>
        <fullName evidence="4">Uncharacterized protein</fullName>
    </submittedName>
</protein>
<feature type="compositionally biased region" description="Basic and acidic residues" evidence="2">
    <location>
        <begin position="167"/>
        <end position="180"/>
    </location>
</feature>
<feature type="region of interest" description="Disordered" evidence="2">
    <location>
        <begin position="60"/>
        <end position="114"/>
    </location>
</feature>
<evidence type="ECO:0000313" key="5">
    <source>
        <dbReference type="Proteomes" id="UP000324222"/>
    </source>
</evidence>
<gene>
    <name evidence="4" type="ORF">E2C01_013331</name>
</gene>
<evidence type="ECO:0000313" key="4">
    <source>
        <dbReference type="EMBL" id="MPC20389.1"/>
    </source>
</evidence>
<comment type="caution">
    <text evidence="4">The sequence shown here is derived from an EMBL/GenBank/DDBJ whole genome shotgun (WGS) entry which is preliminary data.</text>
</comment>
<dbReference type="EMBL" id="VSRR010000867">
    <property type="protein sequence ID" value="MPC20389.1"/>
    <property type="molecule type" value="Genomic_DNA"/>
</dbReference>